<keyword evidence="1" id="KW-0812">Transmembrane</keyword>
<protein>
    <submittedName>
        <fullName evidence="2">Uncharacterized protein</fullName>
    </submittedName>
</protein>
<evidence type="ECO:0000313" key="3">
    <source>
        <dbReference type="Proteomes" id="UP000214618"/>
    </source>
</evidence>
<reference evidence="2 3" key="1">
    <citation type="submission" date="2016-10" db="EMBL/GenBank/DDBJ databases">
        <title>The whole genome sequencing and assembly of Bacillus simplex DSM 1321 strain.</title>
        <authorList>
            <person name="Park M.-K."/>
            <person name="Lee Y.-J."/>
            <person name="Yi H."/>
            <person name="Bahn Y.-S."/>
            <person name="Kim J.F."/>
            <person name="Lee D.-W."/>
        </authorList>
    </citation>
    <scope>NUCLEOTIDE SEQUENCE [LARGE SCALE GENOMIC DNA]</scope>
    <source>
        <strain evidence="2 3">DSM 1321</strain>
    </source>
</reference>
<sequence>MFYLLIIIMIGICFLQYKIVKKSTIFVGLLLPILFSIAYIFLNFDNFHIYMLVFCMILWLIFFWKLLNFKKR</sequence>
<accession>A0A223EKJ8</accession>
<evidence type="ECO:0000313" key="2">
    <source>
        <dbReference type="EMBL" id="ASS95585.1"/>
    </source>
</evidence>
<evidence type="ECO:0000256" key="1">
    <source>
        <dbReference type="SAM" id="Phobius"/>
    </source>
</evidence>
<dbReference type="AlphaFoldDB" id="A0A223EKJ8"/>
<organism evidence="2 3">
    <name type="scientific">Peribacillus simplex NBRC 15720 = DSM 1321</name>
    <dbReference type="NCBI Taxonomy" id="1349754"/>
    <lineage>
        <taxon>Bacteria</taxon>
        <taxon>Bacillati</taxon>
        <taxon>Bacillota</taxon>
        <taxon>Bacilli</taxon>
        <taxon>Bacillales</taxon>
        <taxon>Bacillaceae</taxon>
        <taxon>Peribacillus</taxon>
    </lineage>
</organism>
<gene>
    <name evidence="2" type="ORF">BS1321_17725</name>
</gene>
<dbReference type="Proteomes" id="UP000214618">
    <property type="component" value="Chromosome"/>
</dbReference>
<proteinExistence type="predicted"/>
<dbReference type="EMBL" id="CP017704">
    <property type="protein sequence ID" value="ASS95585.1"/>
    <property type="molecule type" value="Genomic_DNA"/>
</dbReference>
<feature type="transmembrane region" description="Helical" evidence="1">
    <location>
        <begin position="48"/>
        <end position="67"/>
    </location>
</feature>
<keyword evidence="1" id="KW-1133">Transmembrane helix</keyword>
<feature type="transmembrane region" description="Helical" evidence="1">
    <location>
        <begin position="24"/>
        <end position="42"/>
    </location>
</feature>
<keyword evidence="1" id="KW-0472">Membrane</keyword>
<name>A0A223EKJ8_9BACI</name>